<evidence type="ECO:0000256" key="1">
    <source>
        <dbReference type="SAM" id="Phobius"/>
    </source>
</evidence>
<feature type="transmembrane region" description="Helical" evidence="1">
    <location>
        <begin position="12"/>
        <end position="36"/>
    </location>
</feature>
<reference evidence="2 3" key="1">
    <citation type="journal article" date="2020" name="Biotechnol. Biofuels">
        <title>New insights from the biogas microbiome by comprehensive genome-resolved metagenomics of nearly 1600 species originating from multiple anaerobic digesters.</title>
        <authorList>
            <person name="Campanaro S."/>
            <person name="Treu L."/>
            <person name="Rodriguez-R L.M."/>
            <person name="Kovalovszki A."/>
            <person name="Ziels R.M."/>
            <person name="Maus I."/>
            <person name="Zhu X."/>
            <person name="Kougias P.G."/>
            <person name="Basile A."/>
            <person name="Luo G."/>
            <person name="Schluter A."/>
            <person name="Konstantinidis K.T."/>
            <person name="Angelidaki I."/>
        </authorList>
    </citation>
    <scope>NUCLEOTIDE SEQUENCE [LARGE SCALE GENOMIC DNA]</scope>
    <source>
        <strain evidence="2">AS27yjCOA_65</strain>
    </source>
</reference>
<dbReference type="Proteomes" id="UP000524246">
    <property type="component" value="Unassembled WGS sequence"/>
</dbReference>
<evidence type="ECO:0000313" key="3">
    <source>
        <dbReference type="Proteomes" id="UP000524246"/>
    </source>
</evidence>
<organism evidence="2 3">
    <name type="scientific">SAR324 cluster bacterium</name>
    <dbReference type="NCBI Taxonomy" id="2024889"/>
    <lineage>
        <taxon>Bacteria</taxon>
        <taxon>Deltaproteobacteria</taxon>
        <taxon>SAR324 cluster</taxon>
    </lineage>
</organism>
<keyword evidence="1" id="KW-0812">Transmembrane</keyword>
<dbReference type="EMBL" id="JAAZON010000394">
    <property type="protein sequence ID" value="NMC63258.1"/>
    <property type="molecule type" value="Genomic_DNA"/>
</dbReference>
<protein>
    <submittedName>
        <fullName evidence="2">Uncharacterized protein</fullName>
    </submittedName>
</protein>
<sequence length="853" mass="95661">MSDKTKINIHHAEAAFAILEQAFALSALLLLVVAAFDINKFLQAYQALQIGVNTSLRKCYVTDGGCTSPKEQEHAQLSKIWQKPIKGFEQDYMANGLYLELPNLRFNNPSARILDSSQSHYRQMKADFYLLKYTVAGDIYYGEQNTELPYLDNFDFRQANELRGEHLRQLDIARNCQIKGPNGQASTSLSDIGASTSNSRGIRIGSLTCRVPSPFNSSNASWKALIESCNTNFANFATCERNWKAGTRIALDVQGESHSAGPSGKVGLSITQNGNNNLKGDRQDTDCKSATCTLGGRVFSGTGTFNFVPRGLPIGHLSSNLTCPNCPYAEEFQNHQYIWVNYDRNFELSFELKRLDGHNNENVNWNLTDLRIYYIDYKPNKNEILCLEKARKSSLASGKLSCSYLFPEKPTAENLKVYNLRALDTNPSERIQSAPSRCLDPKLPTHDGYGNSISNTELRRNELKREQSLAFCASIGETKNCLSDYEITIEQSYHGCGTYTDSPNECPFNYGIYPSSQEQWDQKRGQFFIIDSSEALSICPPFRSKELDPDIPAISTTWYEDELQLPAIPKKYEAVDCHEIANLQSLEIPPPYDQYKNFIPGPASIDGKTRIGLGQQVDPRIVKEQDDRYSCKEVSLGRDSFKISNERDLGCKWNDKNNSALLELMLSKAGFPQSYYLEPLDKTRSAKQIGEYFYKTPYELDACTDYEVSDDPKYFDERIYLGLFASGSYPPSCTPMDPKHPEHSRTTKPSDWCLSQVTGNIAQGGGGLEAINSASTRATALEAIRRFFPAARTSCEAGSPYCVDLKTPSPEIVDGKTVFEASAKMTIPMNLLFGRDIPIEISDRRTWEGEFAR</sequence>
<proteinExistence type="predicted"/>
<keyword evidence="1" id="KW-0472">Membrane</keyword>
<accession>A0A7X9FST7</accession>
<keyword evidence="1" id="KW-1133">Transmembrane helix</keyword>
<gene>
    <name evidence="2" type="ORF">GYA55_08815</name>
</gene>
<name>A0A7X9FST7_9DELT</name>
<evidence type="ECO:0000313" key="2">
    <source>
        <dbReference type="EMBL" id="NMC63258.1"/>
    </source>
</evidence>
<comment type="caution">
    <text evidence="2">The sequence shown here is derived from an EMBL/GenBank/DDBJ whole genome shotgun (WGS) entry which is preliminary data.</text>
</comment>
<dbReference type="AlphaFoldDB" id="A0A7X9FST7"/>